<evidence type="ECO:0000313" key="1">
    <source>
        <dbReference type="EMBL" id="GMA85334.1"/>
    </source>
</evidence>
<accession>A0ABQ6JC10</accession>
<proteinExistence type="predicted"/>
<protein>
    <submittedName>
        <fullName evidence="1">Uncharacterized protein</fullName>
    </submittedName>
</protein>
<comment type="caution">
    <text evidence="1">The sequence shown here is derived from an EMBL/GenBank/DDBJ whole genome shotgun (WGS) entry which is preliminary data.</text>
</comment>
<gene>
    <name evidence="1" type="ORF">GCM10025868_05840</name>
</gene>
<organism evidence="1 2">
    <name type="scientific">Angustibacter aerolatus</name>
    <dbReference type="NCBI Taxonomy" id="1162965"/>
    <lineage>
        <taxon>Bacteria</taxon>
        <taxon>Bacillati</taxon>
        <taxon>Actinomycetota</taxon>
        <taxon>Actinomycetes</taxon>
        <taxon>Kineosporiales</taxon>
        <taxon>Kineosporiaceae</taxon>
    </lineage>
</organism>
<name>A0ABQ6JC10_9ACTN</name>
<keyword evidence="2" id="KW-1185">Reference proteome</keyword>
<reference evidence="2" key="1">
    <citation type="journal article" date="2019" name="Int. J. Syst. Evol. Microbiol.">
        <title>The Global Catalogue of Microorganisms (GCM) 10K type strain sequencing project: providing services to taxonomists for standard genome sequencing and annotation.</title>
        <authorList>
            <consortium name="The Broad Institute Genomics Platform"/>
            <consortium name="The Broad Institute Genome Sequencing Center for Infectious Disease"/>
            <person name="Wu L."/>
            <person name="Ma J."/>
        </authorList>
    </citation>
    <scope>NUCLEOTIDE SEQUENCE [LARGE SCALE GENOMIC DNA]</scope>
    <source>
        <strain evidence="2">NBRC 108730</strain>
    </source>
</reference>
<dbReference type="Proteomes" id="UP001157017">
    <property type="component" value="Unassembled WGS sequence"/>
</dbReference>
<dbReference type="Gene3D" id="3.40.630.30">
    <property type="match status" value="1"/>
</dbReference>
<evidence type="ECO:0000313" key="2">
    <source>
        <dbReference type="Proteomes" id="UP001157017"/>
    </source>
</evidence>
<dbReference type="EMBL" id="BSUZ01000001">
    <property type="protein sequence ID" value="GMA85334.1"/>
    <property type="molecule type" value="Genomic_DNA"/>
</dbReference>
<sequence>MTSVTPTRFEPLENPARSALTGPHAHFAERRGRVLRYPVDVSPFLALPDDLQPDDWADVAALAGPGALVPLAGVDAPPPDGWDVVARVAGVQAWSTTGWPRRPTRTPCG</sequence>